<dbReference type="CDD" id="cd04701">
    <property type="entry name" value="Asparaginase_2"/>
    <property type="match status" value="1"/>
</dbReference>
<proteinExistence type="predicted"/>
<dbReference type="PANTHER" id="PTHR10188">
    <property type="entry name" value="L-ASPARAGINASE"/>
    <property type="match status" value="1"/>
</dbReference>
<keyword evidence="2" id="KW-1185">Reference proteome</keyword>
<dbReference type="EMBL" id="JBHLUN010000001">
    <property type="protein sequence ID" value="MFC0406954.1"/>
    <property type="molecule type" value="Genomic_DNA"/>
</dbReference>
<dbReference type="RefSeq" id="WP_377042643.1">
    <property type="nucleotide sequence ID" value="NZ_JBHLUN010000001.1"/>
</dbReference>
<dbReference type="Pfam" id="PF01112">
    <property type="entry name" value="Asparaginase_2"/>
    <property type="match status" value="1"/>
</dbReference>
<comment type="caution">
    <text evidence="1">The sequence shown here is derived from an EMBL/GenBank/DDBJ whole genome shotgun (WGS) entry which is preliminary data.</text>
</comment>
<dbReference type="Proteomes" id="UP001589865">
    <property type="component" value="Unassembled WGS sequence"/>
</dbReference>
<accession>A0ABV6JML8</accession>
<sequence>MEPIILIHGGAGTIRRDEMTSEREAAYRAGLENAVLAGQRVLRAGGSALEAVTAAVLRLEDEPLFNAGRGATLTASGQAELDASVMEGTTRRAGAVAGLRRVRNPILAARAVMERTKHLMLIGPAADALADEAGLTMVEPDYFVTPHRQAQLAAAIEAGRVALDHDLPAASRMGTVGAVAIDRDGHLAAATSTGGMTNKRDGRVGDSPIIGAGTWAEDATCAVSCTGQGEAFMRCAAAHEVASLIRYRGLTAQEAAEEVILRQVPANGGSGGMIVIDAQGRPGIAIGTEGMYRALARGEAAPEIAIFRDPAG</sequence>
<reference evidence="1 2" key="1">
    <citation type="submission" date="2024-09" db="EMBL/GenBank/DDBJ databases">
        <authorList>
            <person name="Sun Q."/>
            <person name="Mori K."/>
        </authorList>
    </citation>
    <scope>NUCLEOTIDE SEQUENCE [LARGE SCALE GENOMIC DNA]</scope>
    <source>
        <strain evidence="1 2">TBRC 5777</strain>
    </source>
</reference>
<dbReference type="SUPFAM" id="SSF56235">
    <property type="entry name" value="N-terminal nucleophile aminohydrolases (Ntn hydrolases)"/>
    <property type="match status" value="1"/>
</dbReference>
<dbReference type="Gene3D" id="3.60.20.30">
    <property type="entry name" value="(Glycosyl)asparaginase"/>
    <property type="match status" value="1"/>
</dbReference>
<dbReference type="PANTHER" id="PTHR10188:SF6">
    <property type="entry name" value="N(4)-(BETA-N-ACETYLGLUCOSAMINYL)-L-ASPARAGINASE"/>
    <property type="match status" value="1"/>
</dbReference>
<protein>
    <submittedName>
        <fullName evidence="1">Isoaspartyl peptidase/L-asparaginase family protein</fullName>
    </submittedName>
</protein>
<evidence type="ECO:0000313" key="2">
    <source>
        <dbReference type="Proteomes" id="UP001589865"/>
    </source>
</evidence>
<dbReference type="InterPro" id="IPR029055">
    <property type="entry name" value="Ntn_hydrolases_N"/>
</dbReference>
<evidence type="ECO:0000313" key="1">
    <source>
        <dbReference type="EMBL" id="MFC0406954.1"/>
    </source>
</evidence>
<organism evidence="1 2">
    <name type="scientific">Roseomonas elaeocarpi</name>
    <dbReference type="NCBI Taxonomy" id="907779"/>
    <lineage>
        <taxon>Bacteria</taxon>
        <taxon>Pseudomonadati</taxon>
        <taxon>Pseudomonadota</taxon>
        <taxon>Alphaproteobacteria</taxon>
        <taxon>Acetobacterales</taxon>
        <taxon>Roseomonadaceae</taxon>
        <taxon>Roseomonas</taxon>
    </lineage>
</organism>
<gene>
    <name evidence="1" type="ORF">ACFFGY_01750</name>
</gene>
<name>A0ABV6JML8_9PROT</name>
<dbReference type="InterPro" id="IPR000246">
    <property type="entry name" value="Peptidase_T2"/>
</dbReference>